<evidence type="ECO:0000256" key="9">
    <source>
        <dbReference type="SAM" id="Phobius"/>
    </source>
</evidence>
<name>A0ABZ0RQ79_9BACT</name>
<dbReference type="Proteomes" id="UP001324993">
    <property type="component" value="Chromosome"/>
</dbReference>
<evidence type="ECO:0000313" key="12">
    <source>
        <dbReference type="Proteomes" id="UP001324993"/>
    </source>
</evidence>
<evidence type="ECO:0000256" key="1">
    <source>
        <dbReference type="ARBA" id="ARBA00004429"/>
    </source>
</evidence>
<keyword evidence="6 9" id="KW-1133">Transmembrane helix</keyword>
<keyword evidence="5 9" id="KW-0812">Transmembrane</keyword>
<feature type="transmembrane region" description="Helical" evidence="9">
    <location>
        <begin position="12"/>
        <end position="32"/>
    </location>
</feature>
<dbReference type="PANTHER" id="PTHR35011:SF2">
    <property type="entry name" value="2,3-DIKETO-L-GULONATE TRAP TRANSPORTER SMALL PERMEASE PROTEIN YIAM"/>
    <property type="match status" value="1"/>
</dbReference>
<feature type="transmembrane region" description="Helical" evidence="9">
    <location>
        <begin position="127"/>
        <end position="157"/>
    </location>
</feature>
<dbReference type="Pfam" id="PF04290">
    <property type="entry name" value="DctQ"/>
    <property type="match status" value="1"/>
</dbReference>
<protein>
    <submittedName>
        <fullName evidence="11">TRAP transporter small permease</fullName>
    </submittedName>
</protein>
<keyword evidence="3" id="KW-1003">Cell membrane</keyword>
<comment type="subcellular location">
    <subcellularLocation>
        <location evidence="1">Cell inner membrane</location>
        <topology evidence="1">Multi-pass membrane protein</topology>
    </subcellularLocation>
</comment>
<evidence type="ECO:0000256" key="3">
    <source>
        <dbReference type="ARBA" id="ARBA00022475"/>
    </source>
</evidence>
<accession>A0ABZ0RQ79</accession>
<dbReference type="PANTHER" id="PTHR35011">
    <property type="entry name" value="2,3-DIKETO-L-GULONATE TRAP TRANSPORTER SMALL PERMEASE PROTEIN YIAM"/>
    <property type="match status" value="1"/>
</dbReference>
<keyword evidence="12" id="KW-1185">Reference proteome</keyword>
<dbReference type="RefSeq" id="WP_319834113.1">
    <property type="nucleotide sequence ID" value="NZ_CP138858.1"/>
</dbReference>
<dbReference type="InterPro" id="IPR055348">
    <property type="entry name" value="DctQ"/>
</dbReference>
<proteinExistence type="inferred from homology"/>
<comment type="similarity">
    <text evidence="8">Belongs to the TRAP transporter small permease family.</text>
</comment>
<reference evidence="11 12" key="1">
    <citation type="submission" date="2023-11" db="EMBL/GenBank/DDBJ databases">
        <title>Coraliomargarita sp. nov., isolated from marine algae.</title>
        <authorList>
            <person name="Lee J.K."/>
            <person name="Baek J.H."/>
            <person name="Kim J.M."/>
            <person name="Choi D.G."/>
            <person name="Jeon C.O."/>
        </authorList>
    </citation>
    <scope>NUCLEOTIDE SEQUENCE [LARGE SCALE GENOMIC DNA]</scope>
    <source>
        <strain evidence="11 12">J2-16</strain>
    </source>
</reference>
<evidence type="ECO:0000256" key="2">
    <source>
        <dbReference type="ARBA" id="ARBA00022448"/>
    </source>
</evidence>
<evidence type="ECO:0000256" key="8">
    <source>
        <dbReference type="ARBA" id="ARBA00038436"/>
    </source>
</evidence>
<evidence type="ECO:0000256" key="4">
    <source>
        <dbReference type="ARBA" id="ARBA00022519"/>
    </source>
</evidence>
<keyword evidence="7 9" id="KW-0472">Membrane</keyword>
<sequence>MNQRASKCLNFLLIFIFIVLVVDVLWGVGSRYLLGNQARWSEELARLLMVWLALLGAALATREQQHLGLDVLVRQWPDEVQCLASIFVHCAVAIFAVAIMAWGGGQLVVARFESGQMLPALDISRAWFYLALPVSGVLVCLFSIENLFIDIAALVIAKEDSK</sequence>
<evidence type="ECO:0000256" key="5">
    <source>
        <dbReference type="ARBA" id="ARBA00022692"/>
    </source>
</evidence>
<organism evidence="11 12">
    <name type="scientific">Coraliomargarita algicola</name>
    <dbReference type="NCBI Taxonomy" id="3092156"/>
    <lineage>
        <taxon>Bacteria</taxon>
        <taxon>Pseudomonadati</taxon>
        <taxon>Verrucomicrobiota</taxon>
        <taxon>Opitutia</taxon>
        <taxon>Puniceicoccales</taxon>
        <taxon>Coraliomargaritaceae</taxon>
        <taxon>Coraliomargarita</taxon>
    </lineage>
</organism>
<feature type="domain" description="Tripartite ATP-independent periplasmic transporters DctQ component" evidence="10">
    <location>
        <begin position="22"/>
        <end position="149"/>
    </location>
</feature>
<evidence type="ECO:0000256" key="7">
    <source>
        <dbReference type="ARBA" id="ARBA00023136"/>
    </source>
</evidence>
<evidence type="ECO:0000256" key="6">
    <source>
        <dbReference type="ARBA" id="ARBA00022989"/>
    </source>
</evidence>
<evidence type="ECO:0000313" key="11">
    <source>
        <dbReference type="EMBL" id="WPJ97268.1"/>
    </source>
</evidence>
<keyword evidence="2" id="KW-0813">Transport</keyword>
<dbReference type="EMBL" id="CP138858">
    <property type="protein sequence ID" value="WPJ97268.1"/>
    <property type="molecule type" value="Genomic_DNA"/>
</dbReference>
<dbReference type="InterPro" id="IPR007387">
    <property type="entry name" value="TRAP_DctQ"/>
</dbReference>
<keyword evidence="4" id="KW-0997">Cell inner membrane</keyword>
<feature type="transmembrane region" description="Helical" evidence="9">
    <location>
        <begin position="44"/>
        <end position="61"/>
    </location>
</feature>
<evidence type="ECO:0000259" key="10">
    <source>
        <dbReference type="Pfam" id="PF04290"/>
    </source>
</evidence>
<feature type="transmembrane region" description="Helical" evidence="9">
    <location>
        <begin position="82"/>
        <end position="102"/>
    </location>
</feature>
<gene>
    <name evidence="11" type="ORF">SH580_06045</name>
</gene>